<dbReference type="PANTHER" id="PTHR18884">
    <property type="entry name" value="SEPTIN"/>
    <property type="match status" value="1"/>
</dbReference>
<evidence type="ECO:0000256" key="1">
    <source>
        <dbReference type="RuleBase" id="RU004560"/>
    </source>
</evidence>
<evidence type="ECO:0000259" key="3">
    <source>
        <dbReference type="PROSITE" id="PS51719"/>
    </source>
</evidence>
<dbReference type="OrthoDB" id="4150765at2759"/>
<feature type="domain" description="Septin-type G" evidence="3">
    <location>
        <begin position="208"/>
        <end position="486"/>
    </location>
</feature>
<name>A0A0N1HEE4_9EURO</name>
<dbReference type="GO" id="GO:0005525">
    <property type="term" value="F:GTP binding"/>
    <property type="evidence" value="ECO:0007669"/>
    <property type="project" value="UniProtKB-KW"/>
</dbReference>
<evidence type="ECO:0000313" key="4">
    <source>
        <dbReference type="EMBL" id="KPI43162.1"/>
    </source>
</evidence>
<dbReference type="Gene3D" id="3.40.50.300">
    <property type="entry name" value="P-loop containing nucleotide triphosphate hydrolases"/>
    <property type="match status" value="1"/>
</dbReference>
<dbReference type="AlphaFoldDB" id="A0A0N1HEE4"/>
<dbReference type="GeneID" id="28739148"/>
<feature type="compositionally biased region" description="Acidic residues" evidence="2">
    <location>
        <begin position="168"/>
        <end position="177"/>
    </location>
</feature>
<dbReference type="PROSITE" id="PS51719">
    <property type="entry name" value="G_SEPTIN"/>
    <property type="match status" value="1"/>
</dbReference>
<comment type="caution">
    <text evidence="4">The sequence shown here is derived from an EMBL/GenBank/DDBJ whole genome shotgun (WGS) entry which is preliminary data.</text>
</comment>
<feature type="region of interest" description="Disordered" evidence="2">
    <location>
        <begin position="1"/>
        <end position="200"/>
    </location>
</feature>
<sequence length="616" mass="68150">MRPGHAAGNANEGSPTKHGAADPLTSTSLPGSHPPPGRTTYFLTREIDTSQARPEQIEGVRSSPGIVPSLQDFLDESAEPSSKRPRTLDTRRRSTIKPVYHEPARRPSNAEISAQSPEEIERSVTPSPLPSQPSLPNSPKSISSRSIQKSDDEHISDGASSQAIASSEEGDEDEESEPSAQVQDSQPELIMPSIKMPSRRPFTARGQRLGRFKILVAGRKGTGKTSLIKSIVQLCEDIVHVDPLLTTQSGETPRIMETHASTRPYPAWWSDLDESRILKRRKSMGDSVLERNLCFVDTASSKRLDHIVYYAEQQLMKAIDATTTGRHDFTSMLSGQGGSQVDVILYLISKDYASEDHDRIKRLSELCNVVALIARSDLLSSEERQTLKSDLSNDISALPRLPPFSIPDHDSNAATATAPYAIASINGPDLDTMDASLLMSPEYVQPLLPSELSILVDNLFSPDTVAYLRHTSAKKLLAWHANNPKLTKTPSASTAASLRNSTLASPQLTSMSNSGLLPQGSELSLNTSNSYALAKVADHSQREERLAQIRLSKWASELQLSLQRERERYERLARHERALWLLQRMGEEYQDGISLHHHHLSHRKLWSGEETRRSRL</sequence>
<dbReference type="Pfam" id="PF00735">
    <property type="entry name" value="Septin"/>
    <property type="match status" value="1"/>
</dbReference>
<gene>
    <name evidence="4" type="ORF">AB675_6940</name>
</gene>
<organism evidence="4 5">
    <name type="scientific">Cyphellophora attinorum</name>
    <dbReference type="NCBI Taxonomy" id="1664694"/>
    <lineage>
        <taxon>Eukaryota</taxon>
        <taxon>Fungi</taxon>
        <taxon>Dikarya</taxon>
        <taxon>Ascomycota</taxon>
        <taxon>Pezizomycotina</taxon>
        <taxon>Eurotiomycetes</taxon>
        <taxon>Chaetothyriomycetidae</taxon>
        <taxon>Chaetothyriales</taxon>
        <taxon>Cyphellophoraceae</taxon>
        <taxon>Cyphellophora</taxon>
    </lineage>
</organism>
<dbReference type="VEuPathDB" id="FungiDB:AB675_6940"/>
<dbReference type="InterPro" id="IPR027417">
    <property type="entry name" value="P-loop_NTPase"/>
</dbReference>
<protein>
    <recommendedName>
        <fullName evidence="3">Septin-type G domain-containing protein</fullName>
    </recommendedName>
</protein>
<comment type="similarity">
    <text evidence="1">Belongs to the TRAFAC class TrmE-Era-EngA-EngB-Septin-like GTPase superfamily. Septin GTPase family.</text>
</comment>
<evidence type="ECO:0000256" key="2">
    <source>
        <dbReference type="SAM" id="MobiDB-lite"/>
    </source>
</evidence>
<reference evidence="4 5" key="1">
    <citation type="submission" date="2015-06" db="EMBL/GenBank/DDBJ databases">
        <title>Draft genome of the ant-associated black yeast Phialophora attae CBS 131958.</title>
        <authorList>
            <person name="Moreno L.F."/>
            <person name="Stielow B.J."/>
            <person name="de Hoog S."/>
            <person name="Vicente V.A."/>
            <person name="Weiss V.A."/>
            <person name="de Vries M."/>
            <person name="Cruz L.M."/>
            <person name="Souza E.M."/>
        </authorList>
    </citation>
    <scope>NUCLEOTIDE SEQUENCE [LARGE SCALE GENOMIC DNA]</scope>
    <source>
        <strain evidence="4 5">CBS 131958</strain>
    </source>
</reference>
<dbReference type="InterPro" id="IPR046707">
    <property type="entry name" value="DUF6780"/>
</dbReference>
<accession>A0A0N1HEE4</accession>
<keyword evidence="5" id="KW-1185">Reference proteome</keyword>
<dbReference type="Pfam" id="PF20571">
    <property type="entry name" value="DUF6780"/>
    <property type="match status" value="1"/>
</dbReference>
<dbReference type="Proteomes" id="UP000038010">
    <property type="component" value="Unassembled WGS sequence"/>
</dbReference>
<keyword evidence="1" id="KW-0547">Nucleotide-binding</keyword>
<dbReference type="EMBL" id="LFJN01000005">
    <property type="protein sequence ID" value="KPI43162.1"/>
    <property type="molecule type" value="Genomic_DNA"/>
</dbReference>
<dbReference type="InterPro" id="IPR030379">
    <property type="entry name" value="G_SEPTIN_dom"/>
</dbReference>
<proteinExistence type="inferred from homology"/>
<dbReference type="SUPFAM" id="SSF52540">
    <property type="entry name" value="P-loop containing nucleoside triphosphate hydrolases"/>
    <property type="match status" value="1"/>
</dbReference>
<evidence type="ECO:0000313" key="5">
    <source>
        <dbReference type="Proteomes" id="UP000038010"/>
    </source>
</evidence>
<dbReference type="STRING" id="1664694.A0A0N1HEE4"/>
<dbReference type="RefSeq" id="XP_018003125.1">
    <property type="nucleotide sequence ID" value="XM_018147269.1"/>
</dbReference>
<keyword evidence="1" id="KW-0342">GTP-binding</keyword>